<evidence type="ECO:0000313" key="1">
    <source>
        <dbReference type="EMBL" id="MCU7552501.1"/>
    </source>
</evidence>
<protein>
    <recommendedName>
        <fullName evidence="3">DUF4878 domain-containing protein</fullName>
    </recommendedName>
</protein>
<reference evidence="1" key="1">
    <citation type="submission" date="2022-09" db="EMBL/GenBank/DDBJ databases">
        <authorList>
            <person name="Yuan C."/>
            <person name="Ke Z."/>
        </authorList>
    </citation>
    <scope>NUCLEOTIDE SEQUENCE</scope>
    <source>
        <strain evidence="1">LB-8</strain>
    </source>
</reference>
<organism evidence="1 2">
    <name type="scientific">Paraflavisolibacter caeni</name>
    <dbReference type="NCBI Taxonomy" id="2982496"/>
    <lineage>
        <taxon>Bacteria</taxon>
        <taxon>Pseudomonadati</taxon>
        <taxon>Bacteroidota</taxon>
        <taxon>Chitinophagia</taxon>
        <taxon>Chitinophagales</taxon>
        <taxon>Chitinophagaceae</taxon>
        <taxon>Paraflavisolibacter</taxon>
    </lineage>
</organism>
<keyword evidence="2" id="KW-1185">Reference proteome</keyword>
<evidence type="ECO:0008006" key="3">
    <source>
        <dbReference type="Google" id="ProtNLM"/>
    </source>
</evidence>
<reference evidence="1" key="2">
    <citation type="submission" date="2023-04" db="EMBL/GenBank/DDBJ databases">
        <title>Paracnuella aquatica gen. nov., sp. nov., a member of the family Chitinophagaceae isolated from a hot spring.</title>
        <authorList>
            <person name="Wang C."/>
        </authorList>
    </citation>
    <scope>NUCLEOTIDE SEQUENCE</scope>
    <source>
        <strain evidence="1">LB-8</strain>
    </source>
</reference>
<gene>
    <name evidence="1" type="ORF">OCK74_25505</name>
</gene>
<comment type="caution">
    <text evidence="1">The sequence shown here is derived from an EMBL/GenBank/DDBJ whole genome shotgun (WGS) entry which is preliminary data.</text>
</comment>
<accession>A0A9X3BAC0</accession>
<dbReference type="PROSITE" id="PS51257">
    <property type="entry name" value="PROKAR_LIPOPROTEIN"/>
    <property type="match status" value="1"/>
</dbReference>
<evidence type="ECO:0000313" key="2">
    <source>
        <dbReference type="Proteomes" id="UP001155483"/>
    </source>
</evidence>
<name>A0A9X3BAC0_9BACT</name>
<proteinExistence type="predicted"/>
<dbReference type="AlphaFoldDB" id="A0A9X3BAC0"/>
<dbReference type="RefSeq" id="WP_279299938.1">
    <property type="nucleotide sequence ID" value="NZ_JAOTIF010000035.1"/>
</dbReference>
<dbReference type="EMBL" id="JAOTIF010000035">
    <property type="protein sequence ID" value="MCU7552501.1"/>
    <property type="molecule type" value="Genomic_DNA"/>
</dbReference>
<sequence length="142" mass="16551">MRSVLFFSFLFLQFFCACKNSPDRSDTTQTSENDVDAARNFIRLALDGKYDRAREMVINDSLNYQFIDQAERYYKQRMDISTRMAYRSASINILSVVPQNDSVSIVHYSNSFKKQKDSLKVVNIHGQWMVDMKYSFPSTTGH</sequence>
<dbReference type="Proteomes" id="UP001155483">
    <property type="component" value="Unassembled WGS sequence"/>
</dbReference>